<dbReference type="GO" id="GO:0005524">
    <property type="term" value="F:ATP binding"/>
    <property type="evidence" value="ECO:0007669"/>
    <property type="project" value="InterPro"/>
</dbReference>
<comment type="similarity">
    <text evidence="1 3 4">Belongs to the GroES chaperonin family.</text>
</comment>
<dbReference type="SUPFAM" id="SSF50129">
    <property type="entry name" value="GroES-like"/>
    <property type="match status" value="1"/>
</dbReference>
<dbReference type="AlphaFoldDB" id="A0A7V3E879"/>
<sequence length="90" mass="10181">MKIKPLDDRLLVEPIEEEERTSSGLYIPDTAKEKPRMGKVIAVGTDEDLREKISEGDKVLFAKYGGEEVEMNNVVYKILQRSDVLAVVED</sequence>
<evidence type="ECO:0000256" key="1">
    <source>
        <dbReference type="ARBA" id="ARBA00006975"/>
    </source>
</evidence>
<dbReference type="SMART" id="SM00883">
    <property type="entry name" value="Cpn10"/>
    <property type="match status" value="1"/>
</dbReference>
<dbReference type="Gene3D" id="2.30.33.40">
    <property type="entry name" value="GroES chaperonin"/>
    <property type="match status" value="1"/>
</dbReference>
<dbReference type="PANTHER" id="PTHR10772:SF63">
    <property type="entry name" value="20 KDA CHAPERONIN, CHLOROPLASTIC"/>
    <property type="match status" value="1"/>
</dbReference>
<dbReference type="InterPro" id="IPR011032">
    <property type="entry name" value="GroES-like_sf"/>
</dbReference>
<comment type="caution">
    <text evidence="5">The sequence shown here is derived from an EMBL/GenBank/DDBJ whole genome shotgun (WGS) entry which is preliminary data.</text>
</comment>
<dbReference type="CDD" id="cd00320">
    <property type="entry name" value="cpn10"/>
    <property type="match status" value="1"/>
</dbReference>
<reference evidence="5" key="1">
    <citation type="journal article" date="2020" name="mSystems">
        <title>Genome- and Community-Level Interaction Insights into Carbon Utilization and Element Cycling Functions of Hydrothermarchaeota in Hydrothermal Sediment.</title>
        <authorList>
            <person name="Zhou Z."/>
            <person name="Liu Y."/>
            <person name="Xu W."/>
            <person name="Pan J."/>
            <person name="Luo Z.H."/>
            <person name="Li M."/>
        </authorList>
    </citation>
    <scope>NUCLEOTIDE SEQUENCE [LARGE SCALE GENOMIC DNA]</scope>
    <source>
        <strain evidence="5">SpSt-479</strain>
    </source>
</reference>
<dbReference type="EMBL" id="DSUJ01000011">
    <property type="protein sequence ID" value="HFI92735.1"/>
    <property type="molecule type" value="Genomic_DNA"/>
</dbReference>
<comment type="subunit">
    <text evidence="3">Heptamer of 7 subunits arranged in a ring. Interacts with the chaperonin GroEL.</text>
</comment>
<name>A0A7V3E879_9BACT</name>
<dbReference type="FunFam" id="2.30.33.40:FF:000001">
    <property type="entry name" value="10 kDa chaperonin"/>
    <property type="match status" value="1"/>
</dbReference>
<comment type="subcellular location">
    <subcellularLocation>
        <location evidence="3">Cytoplasm</location>
    </subcellularLocation>
</comment>
<dbReference type="HAMAP" id="MF_00580">
    <property type="entry name" value="CH10"/>
    <property type="match status" value="1"/>
</dbReference>
<keyword evidence="3" id="KW-0963">Cytoplasm</keyword>
<comment type="function">
    <text evidence="3 4">Together with the chaperonin GroEL, plays an essential role in assisting protein folding. The GroEL-GroES system forms a nano-cage that allows encapsulation of the non-native substrate proteins and provides a physical environment optimized to promote and accelerate protein folding. GroES binds to the apical surface of the GroEL ring, thereby capping the opening of the GroEL channel.</text>
</comment>
<dbReference type="NCBIfam" id="NF001531">
    <property type="entry name" value="PRK00364.2-2"/>
    <property type="match status" value="1"/>
</dbReference>
<dbReference type="InterPro" id="IPR037124">
    <property type="entry name" value="Chaperonin_GroES_sf"/>
</dbReference>
<accession>A0A7V3E879</accession>
<evidence type="ECO:0000256" key="3">
    <source>
        <dbReference type="HAMAP-Rule" id="MF_00580"/>
    </source>
</evidence>
<keyword evidence="2 3" id="KW-0143">Chaperone</keyword>
<dbReference type="RefSeq" id="WP_304143362.1">
    <property type="nucleotide sequence ID" value="NZ_JAOAIE010000026.1"/>
</dbReference>
<dbReference type="GO" id="GO:0044183">
    <property type="term" value="F:protein folding chaperone"/>
    <property type="evidence" value="ECO:0007669"/>
    <property type="project" value="InterPro"/>
</dbReference>
<protein>
    <recommendedName>
        <fullName evidence="3">Co-chaperonin GroES</fullName>
    </recommendedName>
    <alternativeName>
        <fullName evidence="3">10 kDa chaperonin</fullName>
    </alternativeName>
    <alternativeName>
        <fullName evidence="3">Chaperonin-10</fullName>
        <shortName evidence="3">Cpn10</shortName>
    </alternativeName>
</protein>
<proteinExistence type="inferred from homology"/>
<dbReference type="GO" id="GO:0005737">
    <property type="term" value="C:cytoplasm"/>
    <property type="evidence" value="ECO:0007669"/>
    <property type="project" value="UniProtKB-SubCell"/>
</dbReference>
<gene>
    <name evidence="3" type="primary">groES</name>
    <name evidence="3" type="synonym">groS</name>
    <name evidence="5" type="ORF">ENS31_14545</name>
</gene>
<dbReference type="Pfam" id="PF00166">
    <property type="entry name" value="Cpn10"/>
    <property type="match status" value="1"/>
</dbReference>
<dbReference type="GO" id="GO:0051082">
    <property type="term" value="F:unfolded protein binding"/>
    <property type="evidence" value="ECO:0007669"/>
    <property type="project" value="TreeGrafter"/>
</dbReference>
<dbReference type="InterPro" id="IPR018369">
    <property type="entry name" value="Chaprnonin_Cpn10_CS"/>
</dbReference>
<dbReference type="PRINTS" id="PR00297">
    <property type="entry name" value="CHAPERONIN10"/>
</dbReference>
<dbReference type="InterPro" id="IPR020818">
    <property type="entry name" value="Chaperonin_GroES"/>
</dbReference>
<dbReference type="GO" id="GO:0051087">
    <property type="term" value="F:protein-folding chaperone binding"/>
    <property type="evidence" value="ECO:0007669"/>
    <property type="project" value="TreeGrafter"/>
</dbReference>
<dbReference type="PROSITE" id="PS00681">
    <property type="entry name" value="CHAPERONINS_CPN10"/>
    <property type="match status" value="1"/>
</dbReference>
<dbReference type="GO" id="GO:0046872">
    <property type="term" value="F:metal ion binding"/>
    <property type="evidence" value="ECO:0007669"/>
    <property type="project" value="TreeGrafter"/>
</dbReference>
<evidence type="ECO:0000256" key="4">
    <source>
        <dbReference type="RuleBase" id="RU000535"/>
    </source>
</evidence>
<dbReference type="PANTHER" id="PTHR10772">
    <property type="entry name" value="10 KDA HEAT SHOCK PROTEIN"/>
    <property type="match status" value="1"/>
</dbReference>
<evidence type="ECO:0000313" key="5">
    <source>
        <dbReference type="EMBL" id="HFI92735.1"/>
    </source>
</evidence>
<organism evidence="5">
    <name type="scientific">Ignavibacterium album</name>
    <dbReference type="NCBI Taxonomy" id="591197"/>
    <lineage>
        <taxon>Bacteria</taxon>
        <taxon>Pseudomonadati</taxon>
        <taxon>Ignavibacteriota</taxon>
        <taxon>Ignavibacteria</taxon>
        <taxon>Ignavibacteriales</taxon>
        <taxon>Ignavibacteriaceae</taxon>
        <taxon>Ignavibacterium</taxon>
    </lineage>
</organism>
<evidence type="ECO:0000256" key="2">
    <source>
        <dbReference type="ARBA" id="ARBA00023186"/>
    </source>
</evidence>